<organism evidence="3">
    <name type="scientific">Psilocybe cubensis</name>
    <name type="common">Psychedelic mushroom</name>
    <name type="synonym">Stropharia cubensis</name>
    <dbReference type="NCBI Taxonomy" id="181762"/>
    <lineage>
        <taxon>Eukaryota</taxon>
        <taxon>Fungi</taxon>
        <taxon>Dikarya</taxon>
        <taxon>Basidiomycota</taxon>
        <taxon>Agaricomycotina</taxon>
        <taxon>Agaricomycetes</taxon>
        <taxon>Agaricomycetidae</taxon>
        <taxon>Agaricales</taxon>
        <taxon>Agaricineae</taxon>
        <taxon>Strophariaceae</taxon>
        <taxon>Psilocybe</taxon>
    </lineage>
</organism>
<name>A0A8H7Y8R6_PSICU</name>
<keyword evidence="2" id="KW-0472">Membrane</keyword>
<evidence type="ECO:0000313" key="3">
    <source>
        <dbReference type="EMBL" id="KAG5174802.1"/>
    </source>
</evidence>
<feature type="transmembrane region" description="Helical" evidence="2">
    <location>
        <begin position="12"/>
        <end position="38"/>
    </location>
</feature>
<feature type="compositionally biased region" description="Pro residues" evidence="1">
    <location>
        <begin position="127"/>
        <end position="149"/>
    </location>
</feature>
<feature type="region of interest" description="Disordered" evidence="1">
    <location>
        <begin position="56"/>
        <end position="161"/>
    </location>
</feature>
<keyword evidence="2" id="KW-1133">Transmembrane helix</keyword>
<protein>
    <submittedName>
        <fullName evidence="3">Uncharacterized protein</fullName>
    </submittedName>
</protein>
<comment type="caution">
    <text evidence="3">The sequence shown here is derived from an EMBL/GenBank/DDBJ whole genome shotgun (WGS) entry which is preliminary data.</text>
</comment>
<reference evidence="3" key="1">
    <citation type="submission" date="2021-02" db="EMBL/GenBank/DDBJ databases">
        <title>Psilocybe cubensis genome.</title>
        <authorList>
            <person name="Mckernan K.J."/>
            <person name="Crawford S."/>
            <person name="Trippe A."/>
            <person name="Kane L.T."/>
            <person name="Mclaughlin S."/>
        </authorList>
    </citation>
    <scope>NUCLEOTIDE SEQUENCE [LARGE SCALE GENOMIC DNA]</scope>
    <source>
        <strain evidence="3">MGC-MH-2018</strain>
    </source>
</reference>
<keyword evidence="2" id="KW-0812">Transmembrane</keyword>
<accession>A0A8H7Y8R6</accession>
<feature type="region of interest" description="Disordered" evidence="1">
    <location>
        <begin position="216"/>
        <end position="249"/>
    </location>
</feature>
<dbReference type="AlphaFoldDB" id="A0A8H7Y8R6"/>
<dbReference type="EMBL" id="JAFIQS010000001">
    <property type="protein sequence ID" value="KAG5174802.1"/>
    <property type="molecule type" value="Genomic_DNA"/>
</dbReference>
<proteinExistence type="predicted"/>
<evidence type="ECO:0000256" key="2">
    <source>
        <dbReference type="SAM" id="Phobius"/>
    </source>
</evidence>
<gene>
    <name evidence="3" type="ORF">JR316_001470</name>
</gene>
<feature type="compositionally biased region" description="Polar residues" evidence="1">
    <location>
        <begin position="77"/>
        <end position="109"/>
    </location>
</feature>
<sequence>MKKFRLNVADIVAMVLIGGTVLLLFVWFVILNPLYIIFHRLCKKYIAVLRRHGRIEAPPPPLPVNTQPSPDRIAASQPRNFNIPMQSPPSHIGPTSSSGKQTNHLQPIPQSVPLPQFPSPYTRSTPAPAPKPKSNPNPNSPPAPTPPAGHTPASNLSSLPGQLDEMRGLTRQFADLMGQARTPENDAKLREIWASITQLDELSRVDAQQVAPVISSLPGPIVPRASAIDTTTTTTSRGEPPKWTLDGRD</sequence>
<evidence type="ECO:0000256" key="1">
    <source>
        <dbReference type="SAM" id="MobiDB-lite"/>
    </source>
</evidence>